<keyword evidence="2" id="KW-1185">Reference proteome</keyword>
<dbReference type="WormBase" id="SRAE_X000215700">
    <property type="protein sequence ID" value="SRP00371"/>
    <property type="gene ID" value="WBGene00267735"/>
</dbReference>
<evidence type="ECO:0000313" key="1">
    <source>
        <dbReference type="EMBL" id="CEF60419.1"/>
    </source>
</evidence>
<evidence type="ECO:0000313" key="4">
    <source>
        <dbReference type="WormBase" id="SRAE_X000215700"/>
    </source>
</evidence>
<name>A0A090KYV3_STRRB</name>
<reference evidence="1" key="1">
    <citation type="submission" date="2014-09" db="EMBL/GenBank/DDBJ databases">
        <authorList>
            <person name="Aslett A.Martin."/>
        </authorList>
    </citation>
    <scope>NUCLEOTIDE SEQUENCE</scope>
    <source>
        <strain evidence="1">ED321 Heterogonic</strain>
    </source>
</reference>
<dbReference type="Proteomes" id="UP000035682">
    <property type="component" value="Unplaced"/>
</dbReference>
<evidence type="ECO:0000313" key="3">
    <source>
        <dbReference type="WBParaSite" id="SRAE_X000215700.1"/>
    </source>
</evidence>
<evidence type="ECO:0000313" key="2">
    <source>
        <dbReference type="Proteomes" id="UP000035682"/>
    </source>
</evidence>
<organism evidence="1">
    <name type="scientific">Strongyloides ratti</name>
    <name type="common">Parasitic roundworm</name>
    <dbReference type="NCBI Taxonomy" id="34506"/>
    <lineage>
        <taxon>Eukaryota</taxon>
        <taxon>Metazoa</taxon>
        <taxon>Ecdysozoa</taxon>
        <taxon>Nematoda</taxon>
        <taxon>Chromadorea</taxon>
        <taxon>Rhabditida</taxon>
        <taxon>Tylenchina</taxon>
        <taxon>Panagrolaimomorpha</taxon>
        <taxon>Strongyloidoidea</taxon>
        <taxon>Strongyloididae</taxon>
        <taxon>Strongyloides</taxon>
    </lineage>
</organism>
<sequence>MKSRLFEKNRYTCILLEMKYIISLLVIIFFILNIAHSAPQFYGPPGYGFGGYRGYRGYGGYGGYGGYRPHWRHHMPPPPPPPMMGPPPVVQTTVVRTITTTVG</sequence>
<reference evidence="3" key="3">
    <citation type="submission" date="2020-12" db="UniProtKB">
        <authorList>
            <consortium name="WormBaseParasite"/>
        </authorList>
    </citation>
    <scope>IDENTIFICATION</scope>
</reference>
<dbReference type="WBParaSite" id="SRAE_X000215700.1">
    <property type="protein sequence ID" value="SRAE_X000215700.1"/>
    <property type="gene ID" value="WBGene00267735"/>
</dbReference>
<gene>
    <name evidence="1 3 4" type="ORF">SRAE_X000215700</name>
</gene>
<accession>A0A090KYV3</accession>
<reference evidence="2" key="2">
    <citation type="submission" date="2014-09" db="EMBL/GenBank/DDBJ databases">
        <authorList>
            <person name="Martin A.A."/>
        </authorList>
    </citation>
    <scope>NUCLEOTIDE SEQUENCE</scope>
    <source>
        <strain evidence="2">ED321</strain>
    </source>
</reference>
<dbReference type="RefSeq" id="XP_024499628.1">
    <property type="nucleotide sequence ID" value="XM_024644596.1"/>
</dbReference>
<dbReference type="GeneID" id="36385229"/>
<protein>
    <submittedName>
        <fullName evidence="1 3">Uncharacterized protein</fullName>
    </submittedName>
</protein>
<dbReference type="CTD" id="36385229"/>
<dbReference type="AlphaFoldDB" id="A0A090KYV3"/>
<proteinExistence type="predicted"/>
<dbReference type="EMBL" id="LN609398">
    <property type="protein sequence ID" value="CEF60419.1"/>
    <property type="molecule type" value="Genomic_DNA"/>
</dbReference>